<proteinExistence type="predicted"/>
<dbReference type="STRING" id="795797.HacjB3_14065"/>
<evidence type="ECO:0000256" key="1">
    <source>
        <dbReference type="SAM" id="Phobius"/>
    </source>
</evidence>
<dbReference type="Proteomes" id="UP000000390">
    <property type="component" value="Chromosome"/>
</dbReference>
<evidence type="ECO:0000313" key="4">
    <source>
        <dbReference type="Proteomes" id="UP000000390"/>
    </source>
</evidence>
<keyword evidence="1" id="KW-1133">Transmembrane helix</keyword>
<protein>
    <submittedName>
        <fullName evidence="2">Uncharacterized protein</fullName>
    </submittedName>
</protein>
<dbReference type="KEGG" id="hje:HacjB3_14065"/>
<dbReference type="RefSeq" id="WP_008416223.1">
    <property type="nucleotide sequence ID" value="NC_014297.1"/>
</dbReference>
<evidence type="ECO:0000313" key="3">
    <source>
        <dbReference type="EMBL" id="ELY37622.1"/>
    </source>
</evidence>
<keyword evidence="1" id="KW-0472">Membrane</keyword>
<dbReference type="EMBL" id="AOHV01000025">
    <property type="protein sequence ID" value="ELY37622.1"/>
    <property type="molecule type" value="Genomic_DNA"/>
</dbReference>
<dbReference type="HOGENOM" id="CLU_2695620_0_0_2"/>
<dbReference type="AlphaFoldDB" id="D8J8E8"/>
<dbReference type="EMBL" id="CP002062">
    <property type="protein sequence ID" value="ADJ16194.1"/>
    <property type="molecule type" value="Genomic_DNA"/>
</dbReference>
<dbReference type="Proteomes" id="UP000011645">
    <property type="component" value="Unassembled WGS sequence"/>
</dbReference>
<evidence type="ECO:0000313" key="2">
    <source>
        <dbReference type="EMBL" id="ADJ16194.1"/>
    </source>
</evidence>
<keyword evidence="5" id="KW-1185">Reference proteome</keyword>
<evidence type="ECO:0000313" key="5">
    <source>
        <dbReference type="Proteomes" id="UP000011645"/>
    </source>
</evidence>
<name>D8J8E8_HALJB</name>
<reference evidence="2 4" key="1">
    <citation type="journal article" date="2010" name="J. Bacteriol.">
        <title>Complete genome sequence of Halalkalicoccus jeotgali B3(T), an extremely halophilic archaeon.</title>
        <authorList>
            <person name="Roh S.W."/>
            <person name="Nam Y.D."/>
            <person name="Nam S.H."/>
            <person name="Choi S.H."/>
            <person name="Park H.S."/>
            <person name="Bae J.W."/>
        </authorList>
    </citation>
    <scope>NUCLEOTIDE SEQUENCE [LARGE SCALE GENOMIC DNA]</scope>
    <source>
        <strain evidence="2">B3</strain>
        <strain evidence="4">DSM 18796 / CECT 7217 / JCM 14584 / KCTC 4019 / B3</strain>
    </source>
</reference>
<dbReference type="OrthoDB" id="380262at2157"/>
<gene>
    <name evidence="2" type="ordered locus">HacjB3_14065</name>
    <name evidence="3" type="ORF">C497_09283</name>
</gene>
<organism evidence="2 4">
    <name type="scientific">Halalkalicoccus jeotgali (strain DSM 18796 / CECT 7217 / JCM 14584 / KCTC 4019 / B3)</name>
    <dbReference type="NCBI Taxonomy" id="795797"/>
    <lineage>
        <taxon>Archaea</taxon>
        <taxon>Methanobacteriati</taxon>
        <taxon>Methanobacteriota</taxon>
        <taxon>Stenosarchaea group</taxon>
        <taxon>Halobacteria</taxon>
        <taxon>Halobacteriales</taxon>
        <taxon>Halococcaceae</taxon>
        <taxon>Halalkalicoccus</taxon>
    </lineage>
</organism>
<reference evidence="3 5" key="2">
    <citation type="journal article" date="2014" name="PLoS Genet.">
        <title>Phylogenetically driven sequencing of extremely halophilic archaea reveals strategies for static and dynamic osmo-response.</title>
        <authorList>
            <person name="Becker E.A."/>
            <person name="Seitzer P.M."/>
            <person name="Tritt A."/>
            <person name="Larsen D."/>
            <person name="Krusor M."/>
            <person name="Yao A.I."/>
            <person name="Wu D."/>
            <person name="Madern D."/>
            <person name="Eisen J.A."/>
            <person name="Darling A.E."/>
            <person name="Facciotti M.T."/>
        </authorList>
    </citation>
    <scope>NUCLEOTIDE SEQUENCE [LARGE SCALE GENOMIC DNA]</scope>
    <source>
        <strain evidence="3">B3</strain>
        <strain evidence="5">DSM 18796 / CECT 7217 / JCM 14584 / KCTC 4019 / B3</strain>
    </source>
</reference>
<keyword evidence="1" id="KW-0812">Transmembrane</keyword>
<feature type="transmembrane region" description="Helical" evidence="1">
    <location>
        <begin position="15"/>
        <end position="35"/>
    </location>
</feature>
<accession>D8J8E8</accession>
<dbReference type="GeneID" id="9420629"/>
<dbReference type="PATRIC" id="fig|795797.18.peg.2814"/>
<sequence>MDVLVAAGSFSPVELGLLALIVITLVLPVVLALALERFVYKGRVADPVGFAELENRFDNGKMWAERLREDRED</sequence>